<dbReference type="FunFam" id="3.40.50.2300:FF:000044">
    <property type="entry name" value="Two-component system response regulator NarL"/>
    <property type="match status" value="1"/>
</dbReference>
<evidence type="ECO:0000256" key="19">
    <source>
        <dbReference type="ARBA" id="ARBA00023159"/>
    </source>
</evidence>
<dbReference type="CDD" id="cd22900">
    <property type="entry name" value="NarX_sensor"/>
    <property type="match status" value="1"/>
</dbReference>
<dbReference type="GO" id="GO:0006355">
    <property type="term" value="P:regulation of DNA-templated transcription"/>
    <property type="evidence" value="ECO:0007669"/>
    <property type="project" value="InterPro"/>
</dbReference>
<evidence type="ECO:0000256" key="3">
    <source>
        <dbReference type="ARBA" id="ARBA00012438"/>
    </source>
</evidence>
<dbReference type="InterPro" id="IPR003660">
    <property type="entry name" value="HAMP_dom"/>
</dbReference>
<dbReference type="SMART" id="SM00387">
    <property type="entry name" value="HATPase_c"/>
    <property type="match status" value="1"/>
</dbReference>
<evidence type="ECO:0000313" key="31">
    <source>
        <dbReference type="EMBL" id="ELP2899828.1"/>
    </source>
</evidence>
<evidence type="ECO:0000256" key="20">
    <source>
        <dbReference type="ARBA" id="ARBA00023163"/>
    </source>
</evidence>
<evidence type="ECO:0000256" key="23">
    <source>
        <dbReference type="ARBA" id="ARBA00067925"/>
    </source>
</evidence>
<dbReference type="Gene3D" id="1.20.5.1930">
    <property type="match status" value="1"/>
</dbReference>
<dbReference type="InterPro" id="IPR011712">
    <property type="entry name" value="Sig_transdc_His_kin_sub3_dim/P"/>
</dbReference>
<evidence type="ECO:0000256" key="2">
    <source>
        <dbReference type="ARBA" id="ARBA00004429"/>
    </source>
</evidence>
<dbReference type="PRINTS" id="PR00038">
    <property type="entry name" value="HTHLUXR"/>
</dbReference>
<dbReference type="PROSITE" id="PS50109">
    <property type="entry name" value="HIS_KIN"/>
    <property type="match status" value="1"/>
</dbReference>
<comment type="caution">
    <text evidence="31">The sequence shown here is derived from an EMBL/GenBank/DDBJ whole genome shotgun (WGS) entry which is preliminary data.</text>
</comment>
<dbReference type="PROSITE" id="PS00622">
    <property type="entry name" value="HTH_LUXR_1"/>
    <property type="match status" value="1"/>
</dbReference>
<keyword evidence="20" id="KW-0804">Transcription</keyword>
<evidence type="ECO:0000256" key="15">
    <source>
        <dbReference type="ARBA" id="ARBA00023015"/>
    </source>
</evidence>
<dbReference type="SUPFAM" id="SSF52172">
    <property type="entry name" value="CheY-like"/>
    <property type="match status" value="1"/>
</dbReference>
<evidence type="ECO:0000256" key="17">
    <source>
        <dbReference type="ARBA" id="ARBA00023125"/>
    </source>
</evidence>
<evidence type="ECO:0000256" key="10">
    <source>
        <dbReference type="ARBA" id="ARBA00022741"/>
    </source>
</evidence>
<name>A0AAD2VGN6_ECOLX</name>
<keyword evidence="17" id="KW-0238">DNA-binding</keyword>
<dbReference type="AlphaFoldDB" id="A0AAD2VGN6"/>
<keyword evidence="10" id="KW-0547">Nucleotide-binding</keyword>
<dbReference type="InterPro" id="IPR050482">
    <property type="entry name" value="Sensor_HK_TwoCompSys"/>
</dbReference>
<feature type="transmembrane region" description="Helical" evidence="26">
    <location>
        <begin position="153"/>
        <end position="174"/>
    </location>
</feature>
<dbReference type="InterPro" id="IPR036890">
    <property type="entry name" value="HATPase_C_sf"/>
</dbReference>
<dbReference type="PROSITE" id="PS50885">
    <property type="entry name" value="HAMP"/>
    <property type="match status" value="1"/>
</dbReference>
<evidence type="ECO:0000256" key="12">
    <source>
        <dbReference type="ARBA" id="ARBA00022840"/>
    </source>
</evidence>
<keyword evidence="6" id="KW-0997">Cell inner membrane</keyword>
<evidence type="ECO:0000259" key="30">
    <source>
        <dbReference type="PROSITE" id="PS50885"/>
    </source>
</evidence>
<dbReference type="InterPro" id="IPR005467">
    <property type="entry name" value="His_kinase_dom"/>
</dbReference>
<keyword evidence="7 25" id="KW-0597">Phosphoprotein</keyword>
<dbReference type="SMART" id="SM00421">
    <property type="entry name" value="HTH_LUXR"/>
    <property type="match status" value="1"/>
</dbReference>
<keyword evidence="8 31" id="KW-0808">Transferase</keyword>
<dbReference type="InterPro" id="IPR003594">
    <property type="entry name" value="HATPase_dom"/>
</dbReference>
<dbReference type="CDD" id="cd06225">
    <property type="entry name" value="HAMP"/>
    <property type="match status" value="1"/>
</dbReference>
<feature type="domain" description="Response regulatory" evidence="29">
    <location>
        <begin position="604"/>
        <end position="720"/>
    </location>
</feature>
<dbReference type="EMBL" id="ABNXQI010000010">
    <property type="protein sequence ID" value="ELP2899828.1"/>
    <property type="molecule type" value="Genomic_DNA"/>
</dbReference>
<evidence type="ECO:0000256" key="22">
    <source>
        <dbReference type="ARBA" id="ARBA00057489"/>
    </source>
</evidence>
<dbReference type="PROSITE" id="PS50043">
    <property type="entry name" value="HTH_LUXR_2"/>
    <property type="match status" value="1"/>
</dbReference>
<dbReference type="InterPro" id="IPR042295">
    <property type="entry name" value="NarX-like_N_sf"/>
</dbReference>
<evidence type="ECO:0000256" key="16">
    <source>
        <dbReference type="ARBA" id="ARBA00023063"/>
    </source>
</evidence>
<dbReference type="Pfam" id="PF02518">
    <property type="entry name" value="HATPase_c"/>
    <property type="match status" value="1"/>
</dbReference>
<evidence type="ECO:0000256" key="5">
    <source>
        <dbReference type="ARBA" id="ARBA00022491"/>
    </source>
</evidence>
<evidence type="ECO:0000256" key="9">
    <source>
        <dbReference type="ARBA" id="ARBA00022692"/>
    </source>
</evidence>
<keyword evidence="15" id="KW-0805">Transcription regulation</keyword>
<dbReference type="PANTHER" id="PTHR24421:SF51">
    <property type="entry name" value="NITRATE_NITRITE SENSOR PROTEIN NARX"/>
    <property type="match status" value="1"/>
</dbReference>
<dbReference type="FunFam" id="3.30.565.10:FF:000029">
    <property type="entry name" value="Sensor protein"/>
    <property type="match status" value="1"/>
</dbReference>
<dbReference type="GO" id="GO:0005524">
    <property type="term" value="F:ATP binding"/>
    <property type="evidence" value="ECO:0007669"/>
    <property type="project" value="UniProtKB-KW"/>
</dbReference>
<evidence type="ECO:0000256" key="26">
    <source>
        <dbReference type="SAM" id="Phobius"/>
    </source>
</evidence>
<dbReference type="InterPro" id="IPR000792">
    <property type="entry name" value="Tscrpt_reg_LuxR_C"/>
</dbReference>
<keyword evidence="19" id="KW-0010">Activator</keyword>
<dbReference type="InterPro" id="IPR011006">
    <property type="entry name" value="CheY-like_superfamily"/>
</dbReference>
<evidence type="ECO:0000256" key="1">
    <source>
        <dbReference type="ARBA" id="ARBA00000085"/>
    </source>
</evidence>
<dbReference type="NCBIfam" id="NF007935">
    <property type="entry name" value="PRK10651.1"/>
    <property type="match status" value="1"/>
</dbReference>
<dbReference type="Pfam" id="PF00072">
    <property type="entry name" value="Response_reg"/>
    <property type="match status" value="1"/>
</dbReference>
<dbReference type="InterPro" id="IPR016032">
    <property type="entry name" value="Sig_transdc_resp-reg_C-effctor"/>
</dbReference>
<proteinExistence type="predicted"/>
<dbReference type="Proteomes" id="UP001187825">
    <property type="component" value="Unassembled WGS sequence"/>
</dbReference>
<feature type="domain" description="HAMP" evidence="30">
    <location>
        <begin position="176"/>
        <end position="228"/>
    </location>
</feature>
<dbReference type="Pfam" id="PF00672">
    <property type="entry name" value="HAMP"/>
    <property type="match status" value="1"/>
</dbReference>
<feature type="domain" description="HTH luxR-type" evidence="27">
    <location>
        <begin position="745"/>
        <end position="810"/>
    </location>
</feature>
<keyword evidence="13 26" id="KW-1133">Transmembrane helix</keyword>
<dbReference type="SUPFAM" id="SSF158472">
    <property type="entry name" value="HAMP domain-like"/>
    <property type="match status" value="1"/>
</dbReference>
<evidence type="ECO:0000256" key="25">
    <source>
        <dbReference type="PROSITE-ProRule" id="PRU00169"/>
    </source>
</evidence>
<comment type="subcellular location">
    <subcellularLocation>
        <location evidence="2">Cell inner membrane</location>
        <topology evidence="2">Multi-pass membrane protein</topology>
    </subcellularLocation>
</comment>
<dbReference type="GO" id="GO:0042128">
    <property type="term" value="P:nitrate assimilation"/>
    <property type="evidence" value="ECO:0007669"/>
    <property type="project" value="UniProtKB-KW"/>
</dbReference>
<dbReference type="CDD" id="cd06170">
    <property type="entry name" value="LuxR_C_like"/>
    <property type="match status" value="1"/>
</dbReference>
<keyword evidence="5" id="KW-0678">Repressor</keyword>
<comment type="function">
    <text evidence="22">Acts as a sensor for nitrate/nitrite and transduces signal of nitrate availability to the NarL protein and of both nitrate/nitrite to the NarP protein. NarX probably activates NarL and NarP by phosphorylation in the presence of nitrate. NarX also plays a negative role in controlling NarL activity, probably through dephosphorylation in the absence of nitrate.</text>
</comment>
<dbReference type="Gene3D" id="1.10.10.10">
    <property type="entry name" value="Winged helix-like DNA-binding domain superfamily/Winged helix DNA-binding domain"/>
    <property type="match status" value="1"/>
</dbReference>
<evidence type="ECO:0000256" key="7">
    <source>
        <dbReference type="ARBA" id="ARBA00022553"/>
    </source>
</evidence>
<dbReference type="FunFam" id="1.20.5.1930:FF:000002">
    <property type="entry name" value="Sensor protein"/>
    <property type="match status" value="1"/>
</dbReference>
<comment type="function">
    <text evidence="21">This protein activates the expression of the nitrate reductase (narGHJI) and formate dehydrogenase-N (fdnGHI) operons and represses the transcription of the fumarate reductase (frdABCD) operon in response to a nitrate/nitrite induction signal transmitted by either the NarX or NarQ proteins.</text>
</comment>
<sequence>MLKRCLSPLTLVNQVALIVLLSTAIGLAGMAVSGWLVQGVQGSAHAINKAGSLRMQSYRLLAAVPLSEKDKPLIKEMEQTAFSAELTRAAERDGQLAQLQGLQDYWRNELIPALMRAQNRETVSADVSQFVAGLDQLVSGFDRTTEMRIETVVLVHRVMAVFMALLLVFTIIWLRARLLQPWRQLLAMASAVSHRDFTQRANISGRNEMAMLGTALNNMSAELAESYAVLEQRVQEKTAGLEHKNQILSFLWQANRRLHSQAPLCERLSPVLNGLQNLTLLRDIELRVYDTDDEENHQEFTCQPDMTCDDKGCQLCPRGVLPVGDRGTTLKWRLADSHTQYGILLATLPQGRHLSHDQQQLVDTLVEQLTATLALDRHQERQQQLIVMEERATIARELHDSIAQSLSCMKMQVSCLQMQGDALPESSRELLSQIRNELNASWAQLRELLTTFRLQLTEPGLRPALEASCEEYSAKFGFPVKLDYQLPPRLVPSHQAIHLLQIAREALSNALKHSQASEVVVTVAQNDNQVKLTVQDNGCGVPENAIRSNHYGMIIMRDRAQSLRGDCRVRRRESGGTEVVVTFIPEILSQTSKEIPMSNQEPATILLIDDHPMLRTGVKQLISMAPDITVVGEASNGEQGIELAESLDPDLILLDLNMPGMNGLETLDKLREKSLSGRIVVFSVSNHEEDVVTALKRGADGYLLKDMEPEDLLKALHQAAAGEMVLSEALTPVLAASLRANRATTERDVNQLTPRERDILKLIAQGLPNKMIARRLDITESTVKVHVKHMLKKMKLKSRVEAAVWVHQERIF</sequence>
<dbReference type="FunFam" id="1.10.10.10:FF:000103">
    <property type="entry name" value="Two-component system response regulator NarL"/>
    <property type="match status" value="1"/>
</dbReference>
<organism evidence="31 32">
    <name type="scientific">Escherichia coli O111</name>
    <dbReference type="NCBI Taxonomy" id="1055535"/>
    <lineage>
        <taxon>Bacteria</taxon>
        <taxon>Pseudomonadati</taxon>
        <taxon>Pseudomonadota</taxon>
        <taxon>Gammaproteobacteria</taxon>
        <taxon>Enterobacterales</taxon>
        <taxon>Enterobacteriaceae</taxon>
        <taxon>Escherichia</taxon>
    </lineage>
</organism>
<dbReference type="Gene3D" id="6.10.340.10">
    <property type="match status" value="1"/>
</dbReference>
<keyword evidence="16" id="KW-0534">Nitrate assimilation</keyword>
<evidence type="ECO:0000256" key="4">
    <source>
        <dbReference type="ARBA" id="ARBA00022475"/>
    </source>
</evidence>
<evidence type="ECO:0000256" key="8">
    <source>
        <dbReference type="ARBA" id="ARBA00022679"/>
    </source>
</evidence>
<dbReference type="CDD" id="cd19931">
    <property type="entry name" value="REC_NarL"/>
    <property type="match status" value="1"/>
</dbReference>
<dbReference type="InterPro" id="IPR001789">
    <property type="entry name" value="Sig_transdc_resp-reg_receiver"/>
</dbReference>
<accession>A0AAD2VGN6</accession>
<evidence type="ECO:0000259" key="28">
    <source>
        <dbReference type="PROSITE" id="PS50109"/>
    </source>
</evidence>
<keyword evidence="14" id="KW-0902">Two-component regulatory system</keyword>
<dbReference type="CDD" id="cd16917">
    <property type="entry name" value="HATPase_UhpB-NarQ-NarX-like"/>
    <property type="match status" value="1"/>
</dbReference>
<dbReference type="GO" id="GO:0046983">
    <property type="term" value="F:protein dimerization activity"/>
    <property type="evidence" value="ECO:0007669"/>
    <property type="project" value="InterPro"/>
</dbReference>
<dbReference type="GO" id="GO:0000155">
    <property type="term" value="F:phosphorelay sensor kinase activity"/>
    <property type="evidence" value="ECO:0007669"/>
    <property type="project" value="InterPro"/>
</dbReference>
<dbReference type="PANTHER" id="PTHR24421">
    <property type="entry name" value="NITRATE/NITRITE SENSOR PROTEIN NARX-RELATED"/>
    <property type="match status" value="1"/>
</dbReference>
<dbReference type="Gene3D" id="3.40.50.2300">
    <property type="match status" value="1"/>
</dbReference>
<dbReference type="PROSITE" id="PS50110">
    <property type="entry name" value="RESPONSE_REGULATORY"/>
    <property type="match status" value="1"/>
</dbReference>
<evidence type="ECO:0000256" key="18">
    <source>
        <dbReference type="ARBA" id="ARBA00023136"/>
    </source>
</evidence>
<dbReference type="Pfam" id="PF00196">
    <property type="entry name" value="GerE"/>
    <property type="match status" value="1"/>
</dbReference>
<dbReference type="Pfam" id="PF07730">
    <property type="entry name" value="HisKA_3"/>
    <property type="match status" value="1"/>
</dbReference>
<dbReference type="GO" id="GO:0003677">
    <property type="term" value="F:DNA binding"/>
    <property type="evidence" value="ECO:0007669"/>
    <property type="project" value="UniProtKB-KW"/>
</dbReference>
<dbReference type="NCBIfam" id="NF007896">
    <property type="entry name" value="PRK10600.1"/>
    <property type="match status" value="1"/>
</dbReference>
<evidence type="ECO:0000259" key="29">
    <source>
        <dbReference type="PROSITE" id="PS50110"/>
    </source>
</evidence>
<protein>
    <recommendedName>
        <fullName evidence="24">Nitrate/nitrite response regulator protein NarL</fullName>
        <ecNumber evidence="3">2.7.13.3</ecNumber>
    </recommendedName>
    <alternativeName>
        <fullName evidence="23">Nitrate/nitrite sensor protein NarX</fullName>
    </alternativeName>
</protein>
<evidence type="ECO:0000256" key="6">
    <source>
        <dbReference type="ARBA" id="ARBA00022519"/>
    </source>
</evidence>
<dbReference type="Gene3D" id="3.30.565.10">
    <property type="entry name" value="Histidine kinase-like ATPase, C-terminal domain"/>
    <property type="match status" value="1"/>
</dbReference>
<evidence type="ECO:0000313" key="32">
    <source>
        <dbReference type="Proteomes" id="UP001187825"/>
    </source>
</evidence>
<reference evidence="31" key="1">
    <citation type="submission" date="2023-10" db="EMBL/GenBank/DDBJ databases">
        <authorList>
            <consortium name="GenomeTrakr network: Whole genome sequencing for foodborne pathogen traceback"/>
        </authorList>
    </citation>
    <scope>NUCLEOTIDE SEQUENCE</scope>
    <source>
        <strain evidence="31">RM9975</strain>
    </source>
</reference>
<comment type="catalytic activity">
    <reaction evidence="1">
        <text>ATP + protein L-histidine = ADP + protein N-phospho-L-histidine.</text>
        <dbReference type="EC" id="2.7.13.3"/>
    </reaction>
</comment>
<dbReference type="EC" id="2.7.13.3" evidence="3"/>
<evidence type="ECO:0000256" key="11">
    <source>
        <dbReference type="ARBA" id="ARBA00022777"/>
    </source>
</evidence>
<keyword evidence="12" id="KW-0067">ATP-binding</keyword>
<keyword evidence="18 26" id="KW-0472">Membrane</keyword>
<feature type="domain" description="Histidine kinase" evidence="28">
    <location>
        <begin position="393"/>
        <end position="587"/>
    </location>
</feature>
<feature type="modified residue" description="4-aspartylphosphate" evidence="25">
    <location>
        <position position="655"/>
    </location>
</feature>
<evidence type="ECO:0000256" key="14">
    <source>
        <dbReference type="ARBA" id="ARBA00023012"/>
    </source>
</evidence>
<evidence type="ECO:0000256" key="13">
    <source>
        <dbReference type="ARBA" id="ARBA00022989"/>
    </source>
</evidence>
<dbReference type="SUPFAM" id="SSF55874">
    <property type="entry name" value="ATPase domain of HSP90 chaperone/DNA topoisomerase II/histidine kinase"/>
    <property type="match status" value="1"/>
</dbReference>
<feature type="transmembrane region" description="Helical" evidence="26">
    <location>
        <begin position="15"/>
        <end position="37"/>
    </location>
</feature>
<evidence type="ECO:0000256" key="24">
    <source>
        <dbReference type="ARBA" id="ARBA00072650"/>
    </source>
</evidence>
<dbReference type="SMART" id="SM00448">
    <property type="entry name" value="REC"/>
    <property type="match status" value="1"/>
</dbReference>
<dbReference type="InterPro" id="IPR029095">
    <property type="entry name" value="NarX-like_N"/>
</dbReference>
<keyword evidence="11 31" id="KW-0418">Kinase</keyword>
<dbReference type="SUPFAM" id="SSF46894">
    <property type="entry name" value="C-terminal effector domain of the bipartite response regulators"/>
    <property type="match status" value="1"/>
</dbReference>
<dbReference type="Pfam" id="PF13675">
    <property type="entry name" value="PilJ"/>
    <property type="match status" value="1"/>
</dbReference>
<dbReference type="Gene3D" id="1.20.120.960">
    <property type="entry name" value="Histidine kinase NarX, sensor domain"/>
    <property type="match status" value="1"/>
</dbReference>
<dbReference type="SMART" id="SM00304">
    <property type="entry name" value="HAMP"/>
    <property type="match status" value="1"/>
</dbReference>
<keyword evidence="9 26" id="KW-0812">Transmembrane</keyword>
<dbReference type="GO" id="GO:0005886">
    <property type="term" value="C:plasma membrane"/>
    <property type="evidence" value="ECO:0007669"/>
    <property type="project" value="UniProtKB-SubCell"/>
</dbReference>
<evidence type="ECO:0000256" key="21">
    <source>
        <dbReference type="ARBA" id="ARBA00056914"/>
    </source>
</evidence>
<gene>
    <name evidence="31" type="primary">narX</name>
    <name evidence="31" type="ORF">R0P33_002080</name>
</gene>
<dbReference type="InterPro" id="IPR036388">
    <property type="entry name" value="WH-like_DNA-bd_sf"/>
</dbReference>
<keyword evidence="4" id="KW-1003">Cell membrane</keyword>
<evidence type="ECO:0000259" key="27">
    <source>
        <dbReference type="PROSITE" id="PS50043"/>
    </source>
</evidence>